<feature type="transmembrane region" description="Helical" evidence="1">
    <location>
        <begin position="12"/>
        <end position="31"/>
    </location>
</feature>
<dbReference type="Proteomes" id="UP001642409">
    <property type="component" value="Unassembled WGS sequence"/>
</dbReference>
<keyword evidence="1" id="KW-0812">Transmembrane</keyword>
<accession>A0AA86QKX8</accession>
<evidence type="ECO:0000313" key="4">
    <source>
        <dbReference type="Proteomes" id="UP001642409"/>
    </source>
</evidence>
<proteinExistence type="predicted"/>
<reference evidence="2" key="1">
    <citation type="submission" date="2023-06" db="EMBL/GenBank/DDBJ databases">
        <authorList>
            <person name="Kurt Z."/>
        </authorList>
    </citation>
    <scope>NUCLEOTIDE SEQUENCE</scope>
</reference>
<keyword evidence="4" id="KW-1185">Reference proteome</keyword>
<organism evidence="2">
    <name type="scientific">Hexamita inflata</name>
    <dbReference type="NCBI Taxonomy" id="28002"/>
    <lineage>
        <taxon>Eukaryota</taxon>
        <taxon>Metamonada</taxon>
        <taxon>Diplomonadida</taxon>
        <taxon>Hexamitidae</taxon>
        <taxon>Hexamitinae</taxon>
        <taxon>Hexamita</taxon>
    </lineage>
</organism>
<keyword evidence="1" id="KW-1133">Transmembrane helix</keyword>
<evidence type="ECO:0000313" key="2">
    <source>
        <dbReference type="EMBL" id="CAI9958417.1"/>
    </source>
</evidence>
<evidence type="ECO:0000313" key="3">
    <source>
        <dbReference type="EMBL" id="CAL6010157.1"/>
    </source>
</evidence>
<reference evidence="3 4" key="2">
    <citation type="submission" date="2024-07" db="EMBL/GenBank/DDBJ databases">
        <authorList>
            <person name="Akdeniz Z."/>
        </authorList>
    </citation>
    <scope>NUCLEOTIDE SEQUENCE [LARGE SCALE GENOMIC DNA]</scope>
</reference>
<keyword evidence="1" id="KW-0472">Membrane</keyword>
<protein>
    <submittedName>
        <fullName evidence="3">Hypothetical_protein</fullName>
    </submittedName>
</protein>
<dbReference type="AlphaFoldDB" id="A0AA86QKX8"/>
<dbReference type="EMBL" id="CAXDID020000061">
    <property type="protein sequence ID" value="CAL6010157.1"/>
    <property type="molecule type" value="Genomic_DNA"/>
</dbReference>
<evidence type="ECO:0000256" key="1">
    <source>
        <dbReference type="SAM" id="Phobius"/>
    </source>
</evidence>
<comment type="caution">
    <text evidence="2">The sequence shown here is derived from an EMBL/GenBank/DDBJ whole genome shotgun (WGS) entry which is preliminary data.</text>
</comment>
<sequence length="107" mass="12673">MNLAQESLAVGIYNLVLLIFESLIIVVYMRIRQKLKLISQILLRCIVAFITVNKELEDVYFLFLRQTDFHQCHHQKQKYAESPSDIKFLVISQRMTGLFVLWQILQD</sequence>
<dbReference type="EMBL" id="CATOUU010000906">
    <property type="protein sequence ID" value="CAI9958417.1"/>
    <property type="molecule type" value="Genomic_DNA"/>
</dbReference>
<name>A0AA86QKX8_9EUKA</name>
<gene>
    <name evidence="3" type="ORF">HINF_LOCUS21946</name>
    <name evidence="2" type="ORF">HINF_LOCUS46062</name>
</gene>